<protein>
    <recommendedName>
        <fullName evidence="1">RNA-directed DNA polymerase</fullName>
        <ecNumber evidence="1">2.7.7.49</ecNumber>
    </recommendedName>
</protein>
<accession>A0A4W2ITT8</accession>
<evidence type="ECO:0000256" key="1">
    <source>
        <dbReference type="ARBA" id="ARBA00012493"/>
    </source>
</evidence>
<dbReference type="InterPro" id="IPR000477">
    <property type="entry name" value="RT_dom"/>
</dbReference>
<evidence type="ECO:0000313" key="4">
    <source>
        <dbReference type="Ensembl" id="ENSBIXP00005046836.1"/>
    </source>
</evidence>
<keyword evidence="2" id="KW-0175">Coiled coil</keyword>
<dbReference type="SUPFAM" id="SSF56672">
    <property type="entry name" value="DNA/RNA polymerases"/>
    <property type="match status" value="1"/>
</dbReference>
<dbReference type="PANTHER" id="PTHR47027">
    <property type="entry name" value="REVERSE TRANSCRIPTASE DOMAIN-CONTAINING PROTEIN"/>
    <property type="match status" value="1"/>
</dbReference>
<evidence type="ECO:0000313" key="5">
    <source>
        <dbReference type="Proteomes" id="UP000429181"/>
    </source>
</evidence>
<dbReference type="InterPro" id="IPR043502">
    <property type="entry name" value="DNA/RNA_pol_sf"/>
</dbReference>
<organism evidence="4 5">
    <name type="scientific">Bos indicus x Bos taurus</name>
    <name type="common">Hybrid cattle</name>
    <dbReference type="NCBI Taxonomy" id="30522"/>
    <lineage>
        <taxon>Eukaryota</taxon>
        <taxon>Metazoa</taxon>
        <taxon>Chordata</taxon>
        <taxon>Craniata</taxon>
        <taxon>Vertebrata</taxon>
        <taxon>Euteleostomi</taxon>
        <taxon>Mammalia</taxon>
        <taxon>Eutheria</taxon>
        <taxon>Laurasiatheria</taxon>
        <taxon>Artiodactyla</taxon>
        <taxon>Ruminantia</taxon>
        <taxon>Pecora</taxon>
        <taxon>Bovidae</taxon>
        <taxon>Bovinae</taxon>
        <taxon>Bos</taxon>
    </lineage>
</organism>
<dbReference type="Pfam" id="PF00078">
    <property type="entry name" value="RVT_1"/>
    <property type="match status" value="1"/>
</dbReference>
<dbReference type="AlphaFoldDB" id="A0A4W2ITT8"/>
<name>A0A4W2ITT8_BOBOX</name>
<dbReference type="GO" id="GO:0003964">
    <property type="term" value="F:RNA-directed DNA polymerase activity"/>
    <property type="evidence" value="ECO:0007669"/>
    <property type="project" value="UniProtKB-EC"/>
</dbReference>
<dbReference type="PANTHER" id="PTHR47027:SF8">
    <property type="entry name" value="RIBONUCLEASE H"/>
    <property type="match status" value="1"/>
</dbReference>
<reference evidence="4 5" key="1">
    <citation type="submission" date="2018-11" db="EMBL/GenBank/DDBJ databases">
        <title>Haplotype-resolved cattle genomes.</title>
        <authorList>
            <person name="Low W.Y."/>
            <person name="Tearle R."/>
            <person name="Bickhart D.M."/>
            <person name="Rosen B.D."/>
            <person name="Koren S."/>
            <person name="Rhie A."/>
            <person name="Hiendleder S."/>
            <person name="Phillippy A.M."/>
            <person name="Smith T.P.L."/>
            <person name="Williams J.L."/>
        </authorList>
    </citation>
    <scope>NUCLEOTIDE SEQUENCE [LARGE SCALE GENOMIC DNA]</scope>
</reference>
<dbReference type="PROSITE" id="PS50878">
    <property type="entry name" value="RT_POL"/>
    <property type="match status" value="1"/>
</dbReference>
<dbReference type="GeneTree" id="ENSGT01140000282489"/>
<dbReference type="Ensembl" id="ENSBIXT00005056683.1">
    <property type="protein sequence ID" value="ENSBIXP00005046836.1"/>
    <property type="gene ID" value="ENSBIXG00005031523.1"/>
</dbReference>
<reference evidence="4" key="2">
    <citation type="submission" date="2025-08" db="UniProtKB">
        <authorList>
            <consortium name="Ensembl"/>
        </authorList>
    </citation>
    <scope>IDENTIFICATION</scope>
</reference>
<feature type="coiled-coil region" evidence="2">
    <location>
        <begin position="110"/>
        <end position="156"/>
    </location>
</feature>
<evidence type="ECO:0000256" key="2">
    <source>
        <dbReference type="SAM" id="Coils"/>
    </source>
</evidence>
<proteinExistence type="predicted"/>
<dbReference type="Proteomes" id="UP000429181">
    <property type="component" value="Chromosome 9"/>
</dbReference>
<dbReference type="EC" id="2.7.7.49" evidence="1"/>
<sequence>MNQRPNCQYPLDHGKSKEFQKNIYFCFIDYAKVFDCVDHNKLWKILQEMGIPDHLTCLLRNLYAGQEATVRTGHGTTDWFQIGKGVCQGCILLPCLFNFYAEYIMRNAGLEEAQAGIKIARRNINNLRYADDTTFMAESEEELKSLLMKVKEESEKVGLKLNIQKTKIMASGPITSWEIDGEIVSDFIFWGSKITADGDCSHKIKRCLFLRRKVMTHLDSILKSRDITLPTKVHLVKAMVFPVVMYGSESWTVKKAEGQRTDAFELWCWRRLSRVPWTARRSNLSILKEISPGNSLEGMMLKLKLQYFGHVMQRVDSLEKTLMLGGIGGRRRKGRQRMRWLDGITDSMDMSLSEFWELVIDSEAWSAGIHGITKSQTRLSD</sequence>
<evidence type="ECO:0000259" key="3">
    <source>
        <dbReference type="PROSITE" id="PS50878"/>
    </source>
</evidence>
<feature type="domain" description="Reverse transcriptase" evidence="3">
    <location>
        <begin position="1"/>
        <end position="194"/>
    </location>
</feature>